<reference evidence="2 3" key="1">
    <citation type="journal article" date="2019" name="Int. J. Syst. Evol. Microbiol.">
        <title>The Draft Whole-Genome Sequence of the Antibiotic Producer Empedobacter haloabium ATCC 31962 Provides Indications for Its Taxonomic Reclassification.</title>
        <authorList>
            <person name="Miess H."/>
            <person name="Arlt P."/>
            <person name="Apel A.K."/>
            <person name="Weber T."/>
            <person name="Nieselt K."/>
            <person name="Hanssen F."/>
            <person name="Czemmel S."/>
            <person name="Nahnsen S."/>
            <person name="Gross H."/>
        </authorList>
    </citation>
    <scope>NUCLEOTIDE SEQUENCE [LARGE SCALE GENOMIC DNA]</scope>
    <source>
        <strain evidence="2 3">ATCC 31962</strain>
    </source>
</reference>
<keyword evidence="2" id="KW-0966">Cell projection</keyword>
<sequence>MNVRPHALLGTSALAAVRAQCESAVATWCRDWGVDASAFTVTCQRAWEQPAAPAWRGSLQSGAETMWLGWDNELRGALQRLLFPPDRQVGPHAGVAAMAAAGASAALDALAAVLGRALLDNEVPFAGDAADVSPALRQQASGAVLVEIRLERHACRCLLDYASVQRLAGSAAATAAPLAAVDLRDLLGGQPVRLAVTAGSANVGLGSLLSLAPGDVIRLDTLADEPLAVTGPDGATLLRGYLGTCQQQLALDIVAGDQSSGVAA</sequence>
<dbReference type="InterPro" id="IPR036429">
    <property type="entry name" value="SpoA-like_sf"/>
</dbReference>
<organism evidence="2 3">
    <name type="scientific">[Empedobacter] haloabium</name>
    <dbReference type="NCBI Taxonomy" id="592317"/>
    <lineage>
        <taxon>Bacteria</taxon>
        <taxon>Pseudomonadati</taxon>
        <taxon>Pseudomonadota</taxon>
        <taxon>Betaproteobacteria</taxon>
        <taxon>Burkholderiales</taxon>
        <taxon>Oxalobacteraceae</taxon>
        <taxon>Telluria group</taxon>
        <taxon>Telluria group incertae sedis</taxon>
    </lineage>
</organism>
<dbReference type="Pfam" id="PF01052">
    <property type="entry name" value="FliMN_C"/>
    <property type="match status" value="1"/>
</dbReference>
<dbReference type="SUPFAM" id="SSF101801">
    <property type="entry name" value="Surface presentation of antigens (SPOA)"/>
    <property type="match status" value="1"/>
</dbReference>
<keyword evidence="3" id="KW-1185">Reference proteome</keyword>
<dbReference type="Gene3D" id="2.30.330.10">
    <property type="entry name" value="SpoA-like"/>
    <property type="match status" value="1"/>
</dbReference>
<dbReference type="EMBL" id="CP136508">
    <property type="protein sequence ID" value="WUR12433.1"/>
    <property type="molecule type" value="Genomic_DNA"/>
</dbReference>
<evidence type="ECO:0000313" key="2">
    <source>
        <dbReference type="EMBL" id="WUR12433.1"/>
    </source>
</evidence>
<evidence type="ECO:0000259" key="1">
    <source>
        <dbReference type="Pfam" id="PF01052"/>
    </source>
</evidence>
<dbReference type="Proteomes" id="UP000321323">
    <property type="component" value="Chromosome"/>
</dbReference>
<keyword evidence="2" id="KW-0282">Flagellum</keyword>
<keyword evidence="2" id="KW-0969">Cilium</keyword>
<evidence type="ECO:0000313" key="3">
    <source>
        <dbReference type="Proteomes" id="UP000321323"/>
    </source>
</evidence>
<accession>A0ABZ1UJZ7</accession>
<gene>
    <name evidence="2" type="ORF">E7V67_022435</name>
</gene>
<feature type="domain" description="Flagellar motor switch protein FliN-like C-terminal" evidence="1">
    <location>
        <begin position="190"/>
        <end position="253"/>
    </location>
</feature>
<name>A0ABZ1UJZ7_9BURK</name>
<dbReference type="InterPro" id="IPR001543">
    <property type="entry name" value="FliN-like_C"/>
</dbReference>
<proteinExistence type="predicted"/>
<protein>
    <submittedName>
        <fullName evidence="2">FliM/FliN family flagellar motor C-terminal domain-containing protein</fullName>
    </submittedName>
</protein>